<evidence type="ECO:0000313" key="5">
    <source>
        <dbReference type="Proteomes" id="UP000590511"/>
    </source>
</evidence>
<dbReference type="Gene3D" id="1.10.10.10">
    <property type="entry name" value="Winged helix-like DNA-binding domain superfamily/Winged helix DNA-binding domain"/>
    <property type="match status" value="1"/>
</dbReference>
<feature type="transmembrane region" description="Helical" evidence="2">
    <location>
        <begin position="41"/>
        <end position="60"/>
    </location>
</feature>
<comment type="caution">
    <text evidence="4">The sequence shown here is derived from an EMBL/GenBank/DDBJ whole genome shotgun (WGS) entry which is preliminary data.</text>
</comment>
<evidence type="ECO:0000313" key="4">
    <source>
        <dbReference type="EMBL" id="MBB4752555.1"/>
    </source>
</evidence>
<feature type="transmembrane region" description="Helical" evidence="2">
    <location>
        <begin position="132"/>
        <end position="153"/>
    </location>
</feature>
<dbReference type="InterPro" id="IPR005158">
    <property type="entry name" value="BTAD"/>
</dbReference>
<reference evidence="4 5" key="1">
    <citation type="submission" date="2020-08" db="EMBL/GenBank/DDBJ databases">
        <title>Sequencing the genomes of 1000 actinobacteria strains.</title>
        <authorList>
            <person name="Klenk H.-P."/>
        </authorList>
    </citation>
    <scope>NUCLEOTIDE SEQUENCE [LARGE SCALE GENOMIC DNA]</scope>
    <source>
        <strain evidence="4 5">DSM 43150</strain>
    </source>
</reference>
<dbReference type="InterPro" id="IPR036779">
    <property type="entry name" value="LysM_dom_sf"/>
</dbReference>
<evidence type="ECO:0000256" key="2">
    <source>
        <dbReference type="SAM" id="Phobius"/>
    </source>
</evidence>
<feature type="compositionally biased region" description="Pro residues" evidence="1">
    <location>
        <begin position="251"/>
        <end position="261"/>
    </location>
</feature>
<dbReference type="SUPFAM" id="SSF48452">
    <property type="entry name" value="TPR-like"/>
    <property type="match status" value="1"/>
</dbReference>
<dbReference type="RefSeq" id="WP_188124382.1">
    <property type="nucleotide sequence ID" value="NZ_BOMP01000143.1"/>
</dbReference>
<accession>A0A7W7HL53</accession>
<dbReference type="Pfam" id="PF03704">
    <property type="entry name" value="BTAD"/>
    <property type="match status" value="1"/>
</dbReference>
<dbReference type="SMART" id="SM00257">
    <property type="entry name" value="LysM"/>
    <property type="match status" value="1"/>
</dbReference>
<dbReference type="Gene3D" id="1.25.40.10">
    <property type="entry name" value="Tetratricopeptide repeat domain"/>
    <property type="match status" value="1"/>
</dbReference>
<organism evidence="4 5">
    <name type="scientific">Actinoplanes lobatus</name>
    <dbReference type="NCBI Taxonomy" id="113568"/>
    <lineage>
        <taxon>Bacteria</taxon>
        <taxon>Bacillati</taxon>
        <taxon>Actinomycetota</taxon>
        <taxon>Actinomycetes</taxon>
        <taxon>Micromonosporales</taxon>
        <taxon>Micromonosporaceae</taxon>
        <taxon>Actinoplanes</taxon>
    </lineage>
</organism>
<feature type="transmembrane region" description="Helical" evidence="2">
    <location>
        <begin position="87"/>
        <end position="120"/>
    </location>
</feature>
<dbReference type="InterPro" id="IPR011990">
    <property type="entry name" value="TPR-like_helical_dom_sf"/>
</dbReference>
<gene>
    <name evidence="4" type="ORF">BJ964_006716</name>
</gene>
<dbReference type="Proteomes" id="UP000590511">
    <property type="component" value="Unassembled WGS sequence"/>
</dbReference>
<dbReference type="Pfam" id="PF01476">
    <property type="entry name" value="LysM"/>
    <property type="match status" value="1"/>
</dbReference>
<dbReference type="InterPro" id="IPR036388">
    <property type="entry name" value="WH-like_DNA-bd_sf"/>
</dbReference>
<dbReference type="CDD" id="cd00118">
    <property type="entry name" value="LysM"/>
    <property type="match status" value="1"/>
</dbReference>
<feature type="compositionally biased region" description="Low complexity" evidence="1">
    <location>
        <begin position="262"/>
        <end position="274"/>
    </location>
</feature>
<name>A0A7W7HL53_9ACTN</name>
<proteinExistence type="predicted"/>
<protein>
    <submittedName>
        <fullName evidence="4">DNA-binding SARP family transcriptional activator</fullName>
    </submittedName>
</protein>
<sequence length="849" mass="89684">MSDDMHRRTAELARQPSVWVAAPPPPGRPPAGRRAFAAGRALLGSLVLLVVPPAVLWLVFGNPVDRIPSGATVSGFLAGDDGDRTRILLFVVVAVLWLVWAVMAVLLAGSLLTVIAGWRMPRWRLPAPVHRMLFGLAGTAVVAVGATGIPSAAAESPEVPVASGTTALQQGTVTVLVGDEHYEYQVKRGDTLSKIARRWLGDADRWPEICRLNRHEHVAAGARLTDCDLIIPGWRLRLPEDARPPGASKPRTPPAATPPSAPGTATPVPSAPATATPPPPQATSAPSSSQATSAPSSPSAAAAPPAREAPPVDAEPVAPAADQDGIRLPSGSIVPWSLAAAISAAATLAWRQRRRRFRPTADTAHVLPAQPLPEPVTAIHRHTLRHPAEPLTARWPYGGLGVNGPGAADAVRGLIITALTDGSPDEPGHRTHVIIDRTTCDDLLGPGVTGWDRLRVTADVTASLDLLDAHLLQRRRLLNDHGIDTIDDLHAQAPAEEALPPLLLIGRAADAATARAAVVLGLAAGLDATAVLIGSWPPGITCTITTDGRTSTPGDQPAQVPATVAVLAQDDAITILDTVRESHTSTPPPATQPVVQQTVSPPTAANPVRLCVLGQPRIEDMNLPGRNVRGKAFELAVFLACHPHGADTDTIAENLLPDVRRKQAYQQVHTNASNLRHGLGRAGGPNPGGYLLKRGTAARYRLDPDTVAVDLWQLRDLLGRARIASGPARADLLRAACDLYTAPLADGCDYDWITAHRENAHRFGLEAHLLLAEDLLPTDPRSASDLLDKAIGLDRYNEELYRAAMRARHALGDTGGVKQLLRAVTRALADLDAEPEDATTDLAARLGSR</sequence>
<keyword evidence="2" id="KW-0472">Membrane</keyword>
<dbReference type="PROSITE" id="PS51782">
    <property type="entry name" value="LYSM"/>
    <property type="match status" value="1"/>
</dbReference>
<dbReference type="SMART" id="SM01043">
    <property type="entry name" value="BTAD"/>
    <property type="match status" value="1"/>
</dbReference>
<keyword evidence="2" id="KW-0812">Transmembrane</keyword>
<feature type="compositionally biased region" description="Low complexity" evidence="1">
    <location>
        <begin position="282"/>
        <end position="318"/>
    </location>
</feature>
<dbReference type="GO" id="GO:0003677">
    <property type="term" value="F:DNA binding"/>
    <property type="evidence" value="ECO:0007669"/>
    <property type="project" value="UniProtKB-KW"/>
</dbReference>
<dbReference type="PANTHER" id="PTHR35807">
    <property type="entry name" value="TRANSCRIPTIONAL REGULATOR REDD-RELATED"/>
    <property type="match status" value="1"/>
</dbReference>
<dbReference type="AlphaFoldDB" id="A0A7W7HL53"/>
<feature type="region of interest" description="Disordered" evidence="1">
    <location>
        <begin position="240"/>
        <end position="318"/>
    </location>
</feature>
<keyword evidence="2" id="KW-1133">Transmembrane helix</keyword>
<dbReference type="InterPro" id="IPR051677">
    <property type="entry name" value="AfsR-DnrI-RedD_regulator"/>
</dbReference>
<keyword evidence="4" id="KW-0238">DNA-binding</keyword>
<dbReference type="EMBL" id="JACHNC010000001">
    <property type="protein sequence ID" value="MBB4752555.1"/>
    <property type="molecule type" value="Genomic_DNA"/>
</dbReference>
<dbReference type="Gene3D" id="3.10.350.10">
    <property type="entry name" value="LysM domain"/>
    <property type="match status" value="1"/>
</dbReference>
<dbReference type="InterPro" id="IPR018392">
    <property type="entry name" value="LysM"/>
</dbReference>
<evidence type="ECO:0000259" key="3">
    <source>
        <dbReference type="PROSITE" id="PS51782"/>
    </source>
</evidence>
<feature type="domain" description="LysM" evidence="3">
    <location>
        <begin position="182"/>
        <end position="238"/>
    </location>
</feature>
<evidence type="ECO:0000256" key="1">
    <source>
        <dbReference type="SAM" id="MobiDB-lite"/>
    </source>
</evidence>